<dbReference type="Pfam" id="PF12706">
    <property type="entry name" value="Lactamase_B_2"/>
    <property type="match status" value="1"/>
</dbReference>
<dbReference type="InterPro" id="IPR036866">
    <property type="entry name" value="RibonucZ/Hydroxyglut_hydro"/>
</dbReference>
<keyword evidence="4" id="KW-1185">Reference proteome</keyword>
<evidence type="ECO:0000259" key="2">
    <source>
        <dbReference type="Pfam" id="PF12706"/>
    </source>
</evidence>
<name>A0A086A608_9FLAO</name>
<proteinExistence type="predicted"/>
<dbReference type="InterPro" id="IPR050114">
    <property type="entry name" value="UPF0173_UPF0282_UlaG_hydrolase"/>
</dbReference>
<dbReference type="AlphaFoldDB" id="A0A086A608"/>
<dbReference type="SUPFAM" id="SSF56281">
    <property type="entry name" value="Metallo-hydrolase/oxidoreductase"/>
    <property type="match status" value="1"/>
</dbReference>
<evidence type="ECO:0000256" key="1">
    <source>
        <dbReference type="ARBA" id="ARBA00022801"/>
    </source>
</evidence>
<organism evidence="3 4">
    <name type="scientific">Chryseobacterium soli</name>
    <dbReference type="NCBI Taxonomy" id="445961"/>
    <lineage>
        <taxon>Bacteria</taxon>
        <taxon>Pseudomonadati</taxon>
        <taxon>Bacteroidota</taxon>
        <taxon>Flavobacteriia</taxon>
        <taxon>Flavobacteriales</taxon>
        <taxon>Weeksellaceae</taxon>
        <taxon>Chryseobacterium group</taxon>
        <taxon>Chryseobacterium</taxon>
    </lineage>
</organism>
<dbReference type="PANTHER" id="PTHR43546">
    <property type="entry name" value="UPF0173 METAL-DEPENDENT HYDROLASE MJ1163-RELATED"/>
    <property type="match status" value="1"/>
</dbReference>
<dbReference type="Proteomes" id="UP000028705">
    <property type="component" value="Unassembled WGS sequence"/>
</dbReference>
<dbReference type="eggNOG" id="COG2220">
    <property type="taxonomic scope" value="Bacteria"/>
</dbReference>
<gene>
    <name evidence="3" type="ORF">IW15_11135</name>
</gene>
<dbReference type="PANTHER" id="PTHR43546:SF9">
    <property type="entry name" value="L-ASCORBATE-6-PHOSPHATE LACTONASE ULAG-RELATED"/>
    <property type="match status" value="1"/>
</dbReference>
<dbReference type="OrthoDB" id="9805728at2"/>
<protein>
    <submittedName>
        <fullName evidence="3">Beta-lactamase</fullName>
    </submittedName>
</protein>
<comment type="caution">
    <text evidence="3">The sequence shown here is derived from an EMBL/GenBank/DDBJ whole genome shotgun (WGS) entry which is preliminary data.</text>
</comment>
<dbReference type="InterPro" id="IPR001279">
    <property type="entry name" value="Metallo-B-lactamas"/>
</dbReference>
<dbReference type="GO" id="GO:0016787">
    <property type="term" value="F:hydrolase activity"/>
    <property type="evidence" value="ECO:0007669"/>
    <property type="project" value="UniProtKB-KW"/>
</dbReference>
<accession>A0A086A608</accession>
<sequence length="255" mass="28259">MKLQLWRNATLVLTIDNLNILIDPMLGGKGALGAFPMTDNGLLNPLIDLPFSDQELAKKLSNIDAVAVSHLHPDHWDTKAIELLDKNIPVICPESIASQITQQGFTNTIAIHDHIMWKGISISLTNGLHGTGEIGEKMGTVNGFVFKKAENSVYVIGDSIWYDRIAYEIDEHQPQHIIAAGGAATFSVGDPIIMTSEDLIKLCQHAPEATVWVTHLEAVSHCKENRNFIKEKIDEQHLEKRCIVLEDGEEVPLLF</sequence>
<evidence type="ECO:0000313" key="3">
    <source>
        <dbReference type="EMBL" id="KFF12122.1"/>
    </source>
</evidence>
<feature type="domain" description="Metallo-beta-lactamase" evidence="2">
    <location>
        <begin position="19"/>
        <end position="215"/>
    </location>
</feature>
<dbReference type="RefSeq" id="WP_034711275.1">
    <property type="nucleotide sequence ID" value="NZ_JPRH01000004.1"/>
</dbReference>
<reference evidence="3 4" key="1">
    <citation type="submission" date="2014-07" db="EMBL/GenBank/DDBJ databases">
        <title>Genome of Chryseobacterium soli DSM 19298.</title>
        <authorList>
            <person name="Stropko S.J."/>
            <person name="Pipes S.E."/>
            <person name="Newman J."/>
        </authorList>
    </citation>
    <scope>NUCLEOTIDE SEQUENCE [LARGE SCALE GENOMIC DNA]</scope>
    <source>
        <strain evidence="3 4">DSM 19298</strain>
    </source>
</reference>
<dbReference type="EMBL" id="JPRH01000004">
    <property type="protein sequence ID" value="KFF12122.1"/>
    <property type="molecule type" value="Genomic_DNA"/>
</dbReference>
<dbReference type="STRING" id="445961.IW15_11135"/>
<keyword evidence="1" id="KW-0378">Hydrolase</keyword>
<dbReference type="Gene3D" id="3.60.15.10">
    <property type="entry name" value="Ribonuclease Z/Hydroxyacylglutathione hydrolase-like"/>
    <property type="match status" value="1"/>
</dbReference>
<evidence type="ECO:0000313" key="4">
    <source>
        <dbReference type="Proteomes" id="UP000028705"/>
    </source>
</evidence>